<comment type="subcellular location">
    <subcellularLocation>
        <location evidence="1">Membrane</location>
        <topology evidence="1">Multi-pass membrane protein</topology>
    </subcellularLocation>
</comment>
<protein>
    <submittedName>
        <fullName evidence="6">DUF4870 domain-containing protein</fullName>
    </submittedName>
</protein>
<keyword evidence="3 5" id="KW-1133">Transmembrane helix</keyword>
<feature type="transmembrane region" description="Helical" evidence="5">
    <location>
        <begin position="97"/>
        <end position="124"/>
    </location>
</feature>
<evidence type="ECO:0000256" key="2">
    <source>
        <dbReference type="ARBA" id="ARBA00022692"/>
    </source>
</evidence>
<feature type="transmembrane region" description="Helical" evidence="5">
    <location>
        <begin position="20"/>
        <end position="50"/>
    </location>
</feature>
<comment type="caution">
    <text evidence="6">The sequence shown here is derived from an EMBL/GenBank/DDBJ whole genome shotgun (WGS) entry which is preliminary data.</text>
</comment>
<dbReference type="PANTHER" id="PTHR36460:SF1">
    <property type="entry name" value="UPF0132 DOMAIN PROTEIN (AFU_ORTHOLOGUE AFUA_3G10255)"/>
    <property type="match status" value="1"/>
</dbReference>
<dbReference type="GO" id="GO:0016020">
    <property type="term" value="C:membrane"/>
    <property type="evidence" value="ECO:0007669"/>
    <property type="project" value="UniProtKB-SubCell"/>
</dbReference>
<name>A0A7X0SCD0_9CLOT</name>
<dbReference type="Proteomes" id="UP000585258">
    <property type="component" value="Unassembled WGS sequence"/>
</dbReference>
<keyword evidence="4 5" id="KW-0472">Membrane</keyword>
<keyword evidence="2 5" id="KW-0812">Transmembrane</keyword>
<evidence type="ECO:0000313" key="6">
    <source>
        <dbReference type="EMBL" id="MBB6715026.1"/>
    </source>
</evidence>
<evidence type="ECO:0000313" key="7">
    <source>
        <dbReference type="Proteomes" id="UP000585258"/>
    </source>
</evidence>
<reference evidence="6 7" key="1">
    <citation type="submission" date="2020-08" db="EMBL/GenBank/DDBJ databases">
        <title>Clostridia isolated from Swiss meat.</title>
        <authorList>
            <person name="Wambui J."/>
            <person name="Stevens M.J.A."/>
            <person name="Stephan R."/>
        </authorList>
    </citation>
    <scope>NUCLEOTIDE SEQUENCE [LARGE SCALE GENOMIC DNA]</scope>
    <source>
        <strain evidence="6 7">CM001</strain>
    </source>
</reference>
<dbReference type="AlphaFoldDB" id="A0A7X0SCD0"/>
<evidence type="ECO:0000256" key="3">
    <source>
        <dbReference type="ARBA" id="ARBA00022989"/>
    </source>
</evidence>
<dbReference type="RefSeq" id="WP_185164468.1">
    <property type="nucleotide sequence ID" value="NZ_JACKWY010000005.1"/>
</dbReference>
<evidence type="ECO:0000256" key="1">
    <source>
        <dbReference type="ARBA" id="ARBA00004141"/>
    </source>
</evidence>
<dbReference type="Pfam" id="PF09685">
    <property type="entry name" value="MamF_MmsF"/>
    <property type="match status" value="1"/>
</dbReference>
<dbReference type="EMBL" id="JACKWY010000005">
    <property type="protein sequence ID" value="MBB6715026.1"/>
    <property type="molecule type" value="Genomic_DNA"/>
</dbReference>
<sequence length="147" mass="15944">MENKFKPHKSSLGLDANIVILIAYLGGIIVSFIPGISFLAFAVPVIIYFVEKDSKFVKFHAMQGVLLTVVGVIFSIIISILVGIFVGLVLFSSAVGAVSVLSITSILALIVPVIMFIFMIIATVKGWNYECYEMPVIGKLASKIVFK</sequence>
<organism evidence="6 7">
    <name type="scientific">Clostridium gasigenes</name>
    <dbReference type="NCBI Taxonomy" id="94869"/>
    <lineage>
        <taxon>Bacteria</taxon>
        <taxon>Bacillati</taxon>
        <taxon>Bacillota</taxon>
        <taxon>Clostridia</taxon>
        <taxon>Eubacteriales</taxon>
        <taxon>Clostridiaceae</taxon>
        <taxon>Clostridium</taxon>
    </lineage>
</organism>
<accession>A0A7X0SCD0</accession>
<evidence type="ECO:0000256" key="5">
    <source>
        <dbReference type="SAM" id="Phobius"/>
    </source>
</evidence>
<dbReference type="PANTHER" id="PTHR36460">
    <property type="entry name" value="UPF0132 DOMAIN PROTEIN (AFU_ORTHOLOGUE AFUA_3G10255)"/>
    <property type="match status" value="1"/>
</dbReference>
<gene>
    <name evidence="6" type="ORF">H7E68_09830</name>
</gene>
<dbReference type="InterPro" id="IPR019109">
    <property type="entry name" value="MamF_MmsF"/>
</dbReference>
<evidence type="ECO:0000256" key="4">
    <source>
        <dbReference type="ARBA" id="ARBA00023136"/>
    </source>
</evidence>
<proteinExistence type="predicted"/>
<feature type="transmembrane region" description="Helical" evidence="5">
    <location>
        <begin position="62"/>
        <end position="91"/>
    </location>
</feature>